<protein>
    <submittedName>
        <fullName evidence="2">Uncharacterized protein</fullName>
    </submittedName>
</protein>
<feature type="region of interest" description="Disordered" evidence="1">
    <location>
        <begin position="603"/>
        <end position="624"/>
    </location>
</feature>
<evidence type="ECO:0000256" key="1">
    <source>
        <dbReference type="SAM" id="MobiDB-lite"/>
    </source>
</evidence>
<evidence type="ECO:0000313" key="2">
    <source>
        <dbReference type="EMBL" id="KAK2835853.1"/>
    </source>
</evidence>
<gene>
    <name evidence="2" type="ORF">Q5P01_016337</name>
</gene>
<dbReference type="Proteomes" id="UP001187415">
    <property type="component" value="Unassembled WGS sequence"/>
</dbReference>
<proteinExistence type="predicted"/>
<feature type="region of interest" description="Disordered" evidence="1">
    <location>
        <begin position="189"/>
        <end position="210"/>
    </location>
</feature>
<organism evidence="2 3">
    <name type="scientific">Channa striata</name>
    <name type="common">Snakehead murrel</name>
    <name type="synonym">Ophicephalus striatus</name>
    <dbReference type="NCBI Taxonomy" id="64152"/>
    <lineage>
        <taxon>Eukaryota</taxon>
        <taxon>Metazoa</taxon>
        <taxon>Chordata</taxon>
        <taxon>Craniata</taxon>
        <taxon>Vertebrata</taxon>
        <taxon>Euteleostomi</taxon>
        <taxon>Actinopterygii</taxon>
        <taxon>Neopterygii</taxon>
        <taxon>Teleostei</taxon>
        <taxon>Neoteleostei</taxon>
        <taxon>Acanthomorphata</taxon>
        <taxon>Anabantaria</taxon>
        <taxon>Anabantiformes</taxon>
        <taxon>Channoidei</taxon>
        <taxon>Channidae</taxon>
        <taxon>Channa</taxon>
    </lineage>
</organism>
<dbReference type="EMBL" id="JAUPFM010000012">
    <property type="protein sequence ID" value="KAK2835853.1"/>
    <property type="molecule type" value="Genomic_DNA"/>
</dbReference>
<feature type="compositionally biased region" description="Polar residues" evidence="1">
    <location>
        <begin position="200"/>
        <end position="210"/>
    </location>
</feature>
<feature type="compositionally biased region" description="Polar residues" evidence="1">
    <location>
        <begin position="321"/>
        <end position="334"/>
    </location>
</feature>
<reference evidence="2" key="1">
    <citation type="submission" date="2023-07" db="EMBL/GenBank/DDBJ databases">
        <title>Chromosome-level Genome Assembly of Striped Snakehead (Channa striata).</title>
        <authorList>
            <person name="Liu H."/>
        </authorList>
    </citation>
    <scope>NUCLEOTIDE SEQUENCE</scope>
    <source>
        <strain evidence="2">Gz</strain>
        <tissue evidence="2">Muscle</tissue>
    </source>
</reference>
<evidence type="ECO:0000313" key="3">
    <source>
        <dbReference type="Proteomes" id="UP001187415"/>
    </source>
</evidence>
<feature type="compositionally biased region" description="Polar residues" evidence="1">
    <location>
        <begin position="374"/>
        <end position="400"/>
    </location>
</feature>
<name>A0AA88MDU3_CHASR</name>
<accession>A0AA88MDU3</accession>
<comment type="caution">
    <text evidence="2">The sequence shown here is derived from an EMBL/GenBank/DDBJ whole genome shotgun (WGS) entry which is preliminary data.</text>
</comment>
<feature type="compositionally biased region" description="Polar residues" evidence="1">
    <location>
        <begin position="614"/>
        <end position="624"/>
    </location>
</feature>
<sequence length="624" mass="70862">MDVYLKKKLHENSVTFKKSLDRIIEKYSKLQYHDGGIEVDLDNIQTETLEKYMRLSKKDLNKLESKSLSDLREESLKAQDITRNSQLDFIHEDGRVDTSSISQFSGEDYAIAKSNTSQITVSSLDDLQPEDQDEELELTLRSHGSTLVELYPSMISRIGKAWHRRNVSEAADSVLRRYRRWRQRSNRSNLNNTFIDTPRHSTSNPKQMNGKSLLKRNFKMEKKHFTGIESASLSPLRKVTNLQEEEQQQCSGNERGLHQRDKPVLVIDLTGASDPEDILLNETFTVSELTQMGAQSSICSASPSQPRYPTKISLDQSQWSRRLSLSGQSEQASGRSMYAVEERPDVYGSPIRRSPSKARTMTSLRCSPKPLSKSPRQYSLESFSRVTTRPRSMSTSLSSPPQKPCGDVRMLYCQNSNHSLQSQPRSPQSSTAEGRKLCRQLSFDSLQPLSCVSYSPKKLDEDFKKLYHKFVCQNKSFFSNAPPCRHCMGNCETSKSNSSSALAALALSPHRSLLRKRYRELSCNDQPQSKRFREECYTSSPGSKRHSKEMLKRCLSPTELEQAHNLSLISRKRSIFQKVSTKKCSASAPQEAWIRGGLRSSAEMSGLGDRLESSVATSYSPRKW</sequence>
<feature type="region of interest" description="Disordered" evidence="1">
    <location>
        <begin position="321"/>
        <end position="405"/>
    </location>
</feature>
<keyword evidence="3" id="KW-1185">Reference proteome</keyword>
<dbReference type="AlphaFoldDB" id="A0AA88MDU3"/>